<feature type="coiled-coil region" evidence="5">
    <location>
        <begin position="271"/>
        <end position="327"/>
    </location>
</feature>
<dbReference type="AlphaFoldDB" id="A0A8S3YQZ6"/>
<comment type="subcellular location">
    <subcellularLocation>
        <location evidence="1">Cytoplasm</location>
    </subcellularLocation>
</comment>
<name>A0A8S3YQZ6_9EUPU</name>
<feature type="coiled-coil region" evidence="5">
    <location>
        <begin position="543"/>
        <end position="593"/>
    </location>
</feature>
<reference evidence="6" key="1">
    <citation type="submission" date="2021-04" db="EMBL/GenBank/DDBJ databases">
        <authorList>
            <consortium name="Molecular Ecology Group"/>
        </authorList>
    </citation>
    <scope>NUCLEOTIDE SEQUENCE</scope>
</reference>
<evidence type="ECO:0008006" key="8">
    <source>
        <dbReference type="Google" id="ProtNLM"/>
    </source>
</evidence>
<dbReference type="OrthoDB" id="6607178at2759"/>
<evidence type="ECO:0000256" key="1">
    <source>
        <dbReference type="ARBA" id="ARBA00004496"/>
    </source>
</evidence>
<keyword evidence="5" id="KW-0175">Coiled coil</keyword>
<keyword evidence="7" id="KW-1185">Reference proteome</keyword>
<sequence>KWHKAMEQWRTLDSGTKEMTSWLDKAENKLSTARNRLSPAEAENLYKELEVSLRQHQSNVTRMNSAGDEILHNASAISAENLRDKLDLINQRWKVLCSEVLARQRRTKEHSVEPTEFTYEMDDLFSWIDETENIIGSSLHPNTLYLEALLEKVKDREDEIAHRQASLFNINSSGAKLMQSPKLTDDDRKNIQRDIDNLNAGWKKVTVEVPDKIRQIEEEIKKVRNLNDDVNNMLKWILDTRIILEKQKGAEKYPTPPTTDNSDVTVHLEAIENQQAKVNQINTIYQKLLEASKDQDQATPDSLQVKIAKMNTDFEQLKEIAKSLDSKTESAVTEVMDQVKQVQVHMEAKSLAAPAAGSSWMEFDRSVSELRDWLTLLEHMLRSQKVTVGDIKDIEHMIQKQKRESDSVITSPTDSQLFDSRQLTNSQLSDIDSPLPTEEDSLLSLSEHDLCTLQAQVADISSYLRLLETHLSDMDSKRSQLDHVLSTSTKLQNTIDNMAERQALWERTEKLKVDWEQTVSHVNQRKSELDKMLEECRAFDQLYAQFEQWLSQTESELDSLESQREDSDVITKHEKLQEDVNKHKEVVDSLKWKAEMMIEDHSSDDTQQMRKQLERLTNRWSILLNRLAGHWKALQTTRDSGLQFEPTLQDFMTWLEGAEASFKSLADQTASQDLQNNQELAEEFLEQYQ</sequence>
<dbReference type="Pfam" id="PF00435">
    <property type="entry name" value="Spectrin"/>
    <property type="match status" value="3"/>
</dbReference>
<dbReference type="InterPro" id="IPR018159">
    <property type="entry name" value="Spectrin/alpha-actinin"/>
</dbReference>
<dbReference type="Gene3D" id="1.20.58.60">
    <property type="match status" value="5"/>
</dbReference>
<accession>A0A8S3YQZ6</accession>
<gene>
    <name evidence="6" type="ORF">CUNI_LOCUS2918</name>
</gene>
<keyword evidence="2" id="KW-0963">Cytoplasm</keyword>
<evidence type="ECO:0000256" key="2">
    <source>
        <dbReference type="ARBA" id="ARBA00022490"/>
    </source>
</evidence>
<feature type="non-terminal residue" evidence="6">
    <location>
        <position position="689"/>
    </location>
</feature>
<dbReference type="PANTHER" id="PTHR12268:SF14">
    <property type="entry name" value="DYSTROPHIN-1"/>
    <property type="match status" value="1"/>
</dbReference>
<dbReference type="Proteomes" id="UP000678393">
    <property type="component" value="Unassembled WGS sequence"/>
</dbReference>
<evidence type="ECO:0000313" key="6">
    <source>
        <dbReference type="EMBL" id="CAG5117360.1"/>
    </source>
</evidence>
<protein>
    <recommendedName>
        <fullName evidence="8">Dystrophin</fullName>
    </recommendedName>
</protein>
<dbReference type="InterPro" id="IPR050774">
    <property type="entry name" value="KCMF1/Dystrophin"/>
</dbReference>
<dbReference type="PANTHER" id="PTHR12268">
    <property type="entry name" value="E3 UBIQUITIN-PROTEIN LIGASE KCMF1"/>
    <property type="match status" value="1"/>
</dbReference>
<dbReference type="GO" id="GO:0005886">
    <property type="term" value="C:plasma membrane"/>
    <property type="evidence" value="ECO:0007669"/>
    <property type="project" value="TreeGrafter"/>
</dbReference>
<evidence type="ECO:0000256" key="5">
    <source>
        <dbReference type="SAM" id="Coils"/>
    </source>
</evidence>
<dbReference type="SUPFAM" id="SSF46966">
    <property type="entry name" value="Spectrin repeat"/>
    <property type="match status" value="5"/>
</dbReference>
<feature type="coiled-coil region" evidence="5">
    <location>
        <begin position="23"/>
        <end position="66"/>
    </location>
</feature>
<dbReference type="SMART" id="SM00150">
    <property type="entry name" value="SPEC"/>
    <property type="match status" value="5"/>
</dbReference>
<dbReference type="InterPro" id="IPR002017">
    <property type="entry name" value="Spectrin_repeat"/>
</dbReference>
<dbReference type="EMBL" id="CAJHNH020000391">
    <property type="protein sequence ID" value="CAG5117360.1"/>
    <property type="molecule type" value="Genomic_DNA"/>
</dbReference>
<evidence type="ECO:0000256" key="4">
    <source>
        <dbReference type="ARBA" id="ARBA00023212"/>
    </source>
</evidence>
<keyword evidence="4" id="KW-0206">Cytoskeleton</keyword>
<evidence type="ECO:0000313" key="7">
    <source>
        <dbReference type="Proteomes" id="UP000678393"/>
    </source>
</evidence>
<organism evidence="6 7">
    <name type="scientific">Candidula unifasciata</name>
    <dbReference type="NCBI Taxonomy" id="100452"/>
    <lineage>
        <taxon>Eukaryota</taxon>
        <taxon>Metazoa</taxon>
        <taxon>Spiralia</taxon>
        <taxon>Lophotrochozoa</taxon>
        <taxon>Mollusca</taxon>
        <taxon>Gastropoda</taxon>
        <taxon>Heterobranchia</taxon>
        <taxon>Euthyneura</taxon>
        <taxon>Panpulmonata</taxon>
        <taxon>Eupulmonata</taxon>
        <taxon>Stylommatophora</taxon>
        <taxon>Helicina</taxon>
        <taxon>Helicoidea</taxon>
        <taxon>Geomitridae</taxon>
        <taxon>Candidula</taxon>
    </lineage>
</organism>
<keyword evidence="3" id="KW-0106">Calcium</keyword>
<proteinExistence type="predicted"/>
<dbReference type="CDD" id="cd00176">
    <property type="entry name" value="SPEC"/>
    <property type="match status" value="2"/>
</dbReference>
<comment type="caution">
    <text evidence="6">The sequence shown here is derived from an EMBL/GenBank/DDBJ whole genome shotgun (WGS) entry which is preliminary data.</text>
</comment>
<feature type="non-terminal residue" evidence="6">
    <location>
        <position position="1"/>
    </location>
</feature>
<evidence type="ECO:0000256" key="3">
    <source>
        <dbReference type="ARBA" id="ARBA00022837"/>
    </source>
</evidence>